<evidence type="ECO:0008006" key="3">
    <source>
        <dbReference type="Google" id="ProtNLM"/>
    </source>
</evidence>
<evidence type="ECO:0000313" key="2">
    <source>
        <dbReference type="Proteomes" id="UP000607197"/>
    </source>
</evidence>
<accession>A0A830F7I3</accession>
<sequence>MNGEFQGVMTQAELAERVDAGDAPDWLAAHWRTFRDAVTGEHDGSPFPCHFGTQSVEAGEPLYTAVPSMREKDALLAFRDALCDYLDRYDAHGSRTSFVVFFAPDETATTEADYHERLWHLLQFLHVHDPEPWPADIPTDPDDERWEFCFAGEPMFPTCRAPFYDTYRSRFSPVGLEITFQPRSLFDGITADTDAGQHARDVIQERLVEYDGVCPHADLGDWGVEGDREWPQYLFREDDAQAPDDCPITVTREHPKIPATFDPVAGGEQT</sequence>
<dbReference type="OrthoDB" id="165320at2157"/>
<dbReference type="InterPro" id="IPR014988">
    <property type="entry name" value="Uncharacterised_YqcI/YcgG"/>
</dbReference>
<organism evidence="1 2">
    <name type="scientific">Halocalculus aciditolerans</name>
    <dbReference type="NCBI Taxonomy" id="1383812"/>
    <lineage>
        <taxon>Archaea</taxon>
        <taxon>Methanobacteriati</taxon>
        <taxon>Methanobacteriota</taxon>
        <taxon>Stenosarchaea group</taxon>
        <taxon>Halobacteria</taxon>
        <taxon>Halobacteriales</taxon>
        <taxon>Halobacteriaceae</taxon>
        <taxon>Halocalculus</taxon>
    </lineage>
</organism>
<reference evidence="1" key="2">
    <citation type="submission" date="2020-09" db="EMBL/GenBank/DDBJ databases">
        <authorList>
            <person name="Sun Q."/>
            <person name="Ohkuma M."/>
        </authorList>
    </citation>
    <scope>NUCLEOTIDE SEQUENCE</scope>
    <source>
        <strain evidence="1">JCM 19596</strain>
    </source>
</reference>
<keyword evidence="2" id="KW-1185">Reference proteome</keyword>
<dbReference type="PANTHER" id="PTHR40045">
    <property type="entry name" value="YCGG FAMILY PROTEIN"/>
    <property type="match status" value="1"/>
</dbReference>
<comment type="caution">
    <text evidence="1">The sequence shown here is derived from an EMBL/GenBank/DDBJ whole genome shotgun (WGS) entry which is preliminary data.</text>
</comment>
<protein>
    <recommendedName>
        <fullName evidence="3">YqcI/YcgG family protein</fullName>
    </recommendedName>
</protein>
<dbReference type="Proteomes" id="UP000607197">
    <property type="component" value="Unassembled WGS sequence"/>
</dbReference>
<reference evidence="1" key="1">
    <citation type="journal article" date="2014" name="Int. J. Syst. Evol. Microbiol.">
        <title>Complete genome sequence of Corynebacterium casei LMG S-19264T (=DSM 44701T), isolated from a smear-ripened cheese.</title>
        <authorList>
            <consortium name="US DOE Joint Genome Institute (JGI-PGF)"/>
            <person name="Walter F."/>
            <person name="Albersmeier A."/>
            <person name="Kalinowski J."/>
            <person name="Ruckert C."/>
        </authorList>
    </citation>
    <scope>NUCLEOTIDE SEQUENCE</scope>
    <source>
        <strain evidence="1">JCM 19596</strain>
    </source>
</reference>
<dbReference type="AlphaFoldDB" id="A0A830F7I3"/>
<dbReference type="EMBL" id="BMPG01000005">
    <property type="protein sequence ID" value="GGL70796.1"/>
    <property type="molecule type" value="Genomic_DNA"/>
</dbReference>
<dbReference type="Pfam" id="PF08892">
    <property type="entry name" value="YqcI_YcgG"/>
    <property type="match status" value="1"/>
</dbReference>
<evidence type="ECO:0000313" key="1">
    <source>
        <dbReference type="EMBL" id="GGL70796.1"/>
    </source>
</evidence>
<gene>
    <name evidence="1" type="ORF">GCM10009039_31090</name>
</gene>
<proteinExistence type="predicted"/>
<name>A0A830F7I3_9EURY</name>
<dbReference type="PANTHER" id="PTHR40045:SF1">
    <property type="entry name" value="YQCI_YCGG FAMILY PROTEIN"/>
    <property type="match status" value="1"/>
</dbReference>
<dbReference type="RefSeq" id="WP_188980577.1">
    <property type="nucleotide sequence ID" value="NZ_BMPG01000005.1"/>
</dbReference>